<dbReference type="GO" id="GO:0046872">
    <property type="term" value="F:metal ion binding"/>
    <property type="evidence" value="ECO:0007669"/>
    <property type="project" value="UniProtKB-KW"/>
</dbReference>
<reference evidence="6" key="3">
    <citation type="submission" date="2016-10" db="EMBL/GenBank/DDBJ databases">
        <authorList>
            <person name="de Groot N.N."/>
        </authorList>
    </citation>
    <scope>NUCLEOTIDE SEQUENCE [LARGE SCALE GENOMIC DNA]</scope>
    <source>
        <strain evidence="6">CCBAU85039</strain>
    </source>
</reference>
<reference evidence="8" key="2">
    <citation type="submission" date="2016-10" db="EMBL/GenBank/DDBJ databases">
        <authorList>
            <person name="Wibberg D."/>
        </authorList>
    </citation>
    <scope>NUCLEOTIDE SEQUENCE [LARGE SCALE GENOMIC DNA]</scope>
</reference>
<feature type="domain" description="Succinylglutamate desuccinylase/Aspartoacylase catalytic" evidence="5">
    <location>
        <begin position="31"/>
        <end position="240"/>
    </location>
</feature>
<dbReference type="Proteomes" id="UP000183063">
    <property type="component" value="Unassembled WGS sequence"/>
</dbReference>
<dbReference type="Proteomes" id="UP000198939">
    <property type="component" value="Unassembled WGS sequence"/>
</dbReference>
<evidence type="ECO:0000313" key="9">
    <source>
        <dbReference type="Proteomes" id="UP000198939"/>
    </source>
</evidence>
<dbReference type="SUPFAM" id="SSF53187">
    <property type="entry name" value="Zn-dependent exopeptidases"/>
    <property type="match status" value="1"/>
</dbReference>
<dbReference type="GO" id="GO:0016788">
    <property type="term" value="F:hydrolase activity, acting on ester bonds"/>
    <property type="evidence" value="ECO:0007669"/>
    <property type="project" value="InterPro"/>
</dbReference>
<keyword evidence="2" id="KW-0479">Metal-binding</keyword>
<evidence type="ECO:0000256" key="3">
    <source>
        <dbReference type="ARBA" id="ARBA00022801"/>
    </source>
</evidence>
<evidence type="ECO:0000313" key="7">
    <source>
        <dbReference type="EMBL" id="SEN13818.1"/>
    </source>
</evidence>
<evidence type="ECO:0000259" key="5">
    <source>
        <dbReference type="Pfam" id="PF24827"/>
    </source>
</evidence>
<accession>A0A1H8E4V3</accession>
<dbReference type="InterPro" id="IPR053138">
    <property type="entry name" value="N-alpha-Ac-DABA_deacetylase"/>
</dbReference>
<dbReference type="RefSeq" id="WP_072371739.1">
    <property type="nucleotide sequence ID" value="NZ_FNXB01000004.1"/>
</dbReference>
<protein>
    <submittedName>
        <fullName evidence="6">Ectoine utilization protein EutE</fullName>
    </submittedName>
</protein>
<dbReference type="Pfam" id="PF24827">
    <property type="entry name" value="AstE_AspA_cat"/>
    <property type="match status" value="1"/>
</dbReference>
<organism evidence="6 8">
    <name type="scientific">Rhizobium tibeticum</name>
    <dbReference type="NCBI Taxonomy" id="501024"/>
    <lineage>
        <taxon>Bacteria</taxon>
        <taxon>Pseudomonadati</taxon>
        <taxon>Pseudomonadota</taxon>
        <taxon>Alphaproteobacteria</taxon>
        <taxon>Hyphomicrobiales</taxon>
        <taxon>Rhizobiaceae</taxon>
        <taxon>Rhizobium/Agrobacterium group</taxon>
        <taxon>Rhizobium</taxon>
    </lineage>
</organism>
<dbReference type="EMBL" id="FNXB01000004">
    <property type="protein sequence ID" value="SEH55146.1"/>
    <property type="molecule type" value="Genomic_DNA"/>
</dbReference>
<comment type="cofactor">
    <cofactor evidence="1">
        <name>Zn(2+)</name>
        <dbReference type="ChEBI" id="CHEBI:29105"/>
    </cofactor>
</comment>
<gene>
    <name evidence="6" type="ORF">RTCCBAU85039_1105</name>
    <name evidence="7" type="ORF">SAMN05216228_1002284</name>
</gene>
<keyword evidence="3" id="KW-0378">Hydrolase</keyword>
<keyword evidence="4" id="KW-0862">Zinc</keyword>
<proteinExistence type="predicted"/>
<dbReference type="AlphaFoldDB" id="A0A1H8E4V3"/>
<evidence type="ECO:0000313" key="6">
    <source>
        <dbReference type="EMBL" id="SEH55146.1"/>
    </source>
</evidence>
<dbReference type="STRING" id="501024.RTCCBAU85039_1105"/>
<evidence type="ECO:0000256" key="4">
    <source>
        <dbReference type="ARBA" id="ARBA00022833"/>
    </source>
</evidence>
<evidence type="ECO:0000256" key="1">
    <source>
        <dbReference type="ARBA" id="ARBA00001947"/>
    </source>
</evidence>
<reference evidence="7 9" key="1">
    <citation type="submission" date="2016-10" db="EMBL/GenBank/DDBJ databases">
        <authorList>
            <person name="Varghese N."/>
            <person name="Submissions S."/>
        </authorList>
    </citation>
    <scope>NUCLEOTIDE SEQUENCE [LARGE SCALE GENOMIC DNA]</scope>
    <source>
        <strain evidence="7 9">CGMCC 1.7071</strain>
    </source>
</reference>
<dbReference type="OrthoDB" id="9782876at2"/>
<dbReference type="EMBL" id="FOCV01000002">
    <property type="protein sequence ID" value="SEN13818.1"/>
    <property type="molecule type" value="Genomic_DNA"/>
</dbReference>
<keyword evidence="9" id="KW-1185">Reference proteome</keyword>
<dbReference type="Gene3D" id="3.40.630.10">
    <property type="entry name" value="Zn peptidases"/>
    <property type="match status" value="1"/>
</dbReference>
<sequence length="351" mass="38457">MNTSEIIIAGDTAGIEWRLPVLRFKGSDPAAPKVYIQAALHADELPGTALVHFLCKRLRQSESAGQIKSDIIVVPHANPIGAAQSHFGELQGRFDLGSRTNFNREFPLISVKDRDGLLEKLERLAAVDKLKRQLLHMALGCDLVIDLHCDDESLQYAYIDEAFWPEAADLASAMEMEAVLLSDGESSAFEEAVGFAWKYETPEKQSRLPGKLSVTVELRGRRDVYPGMAMKDAEGLWKFLVSRGAIDAAVSLPAFEGPAVPLDNIEMVRAPEAGTVLFHRNIGEQVVEGDILATLITRPGMADGSIEIRAPQAGLIVTRSSERLVRRRADLMKIACKTASKAMRKPGTLED</sequence>
<dbReference type="PANTHER" id="PTHR37326">
    <property type="entry name" value="BLL3975 PROTEIN"/>
    <property type="match status" value="1"/>
</dbReference>
<evidence type="ECO:0000256" key="2">
    <source>
        <dbReference type="ARBA" id="ARBA00022723"/>
    </source>
</evidence>
<dbReference type="InterPro" id="IPR055438">
    <property type="entry name" value="AstE_AspA_cat"/>
</dbReference>
<dbReference type="PANTHER" id="PTHR37326:SF1">
    <property type="entry name" value="BLL3975 PROTEIN"/>
    <property type="match status" value="1"/>
</dbReference>
<name>A0A1H8E4V3_9HYPH</name>
<evidence type="ECO:0000313" key="8">
    <source>
        <dbReference type="Proteomes" id="UP000183063"/>
    </source>
</evidence>